<evidence type="ECO:0000256" key="1">
    <source>
        <dbReference type="SAM" id="SignalP"/>
    </source>
</evidence>
<evidence type="ECO:0000313" key="2">
    <source>
        <dbReference type="EMBL" id="SFT09720.1"/>
    </source>
</evidence>
<evidence type="ECO:0000313" key="3">
    <source>
        <dbReference type="Proteomes" id="UP000198852"/>
    </source>
</evidence>
<keyword evidence="1" id="KW-0732">Signal</keyword>
<reference evidence="3" key="1">
    <citation type="submission" date="2016-10" db="EMBL/GenBank/DDBJ databases">
        <authorList>
            <person name="Varghese N."/>
            <person name="Submissions S."/>
        </authorList>
    </citation>
    <scope>NUCLEOTIDE SEQUENCE [LARGE SCALE GENOMIC DNA]</scope>
    <source>
        <strain evidence="3">DSM 44771</strain>
    </source>
</reference>
<dbReference type="RefSeq" id="WP_093424365.1">
    <property type="nucleotide sequence ID" value="NZ_FOZX01000018.1"/>
</dbReference>
<name>A0A1I6V7U3_9PSEU</name>
<dbReference type="Pfam" id="PF03995">
    <property type="entry name" value="Inhibitor_I36"/>
    <property type="match status" value="1"/>
</dbReference>
<dbReference type="EMBL" id="FOZX01000018">
    <property type="protein sequence ID" value="SFT09720.1"/>
    <property type="molecule type" value="Genomic_DNA"/>
</dbReference>
<accession>A0A1I6V7U3</accession>
<gene>
    <name evidence="2" type="ORF">SAMN05660874_05682</name>
</gene>
<dbReference type="AlphaFoldDB" id="A0A1I6V7U3"/>
<keyword evidence="3" id="KW-1185">Reference proteome</keyword>
<feature type="signal peptide" evidence="1">
    <location>
        <begin position="1"/>
        <end position="28"/>
    </location>
</feature>
<feature type="chain" id="PRO_5011442430" evidence="1">
    <location>
        <begin position="29"/>
        <end position="132"/>
    </location>
</feature>
<dbReference type="OrthoDB" id="3541237at2"/>
<protein>
    <submittedName>
        <fullName evidence="2">Peptidase inhibitor family I36</fullName>
    </submittedName>
</protein>
<organism evidence="2 3">
    <name type="scientific">Saccharopolyspora flava</name>
    <dbReference type="NCBI Taxonomy" id="95161"/>
    <lineage>
        <taxon>Bacteria</taxon>
        <taxon>Bacillati</taxon>
        <taxon>Actinomycetota</taxon>
        <taxon>Actinomycetes</taxon>
        <taxon>Pseudonocardiales</taxon>
        <taxon>Pseudonocardiaceae</taxon>
        <taxon>Saccharopolyspora</taxon>
    </lineage>
</organism>
<sequence>MSTRTRKIAATGAGALLLMATGSGVAFGETQDEAVQRAKAVCGDGQLCVWDGENFSGKVNVFHECLPAWAKFEGFDDERAGSWLNTQYGDVVSSFATGNPGDPATWTEGYRSPVNEAIADGANLNLVGVDPC</sequence>
<proteinExistence type="predicted"/>
<dbReference type="Proteomes" id="UP000198852">
    <property type="component" value="Unassembled WGS sequence"/>
</dbReference>